<reference evidence="3 4" key="1">
    <citation type="submission" date="2017-01" db="EMBL/GenBank/DDBJ databases">
        <title>Genome Sequencing of a Marine Spirillum, Oceanospirillum multiglobuliferum ATCC 33336, from Japan.</title>
        <authorList>
            <person name="Carney J.G."/>
            <person name="Trachtenberg A.M."/>
            <person name="Rheaume B.A."/>
            <person name="Linnane J.D."/>
            <person name="Pitts N.L."/>
            <person name="Mykles D.L."/>
            <person name="Maclea K.S."/>
        </authorList>
    </citation>
    <scope>NUCLEOTIDE SEQUENCE [LARGE SCALE GENOMIC DNA]</scope>
    <source>
        <strain evidence="3 4">ATCC 33336</strain>
    </source>
</reference>
<sequence>MSLSLSEVQIEQQAFRAQCQSLVLSTLNEHQCPETSYAPFVTDDAGNHYIFVSELAAHTRHLLANQKVSWMLIADEQDTRQIFARRRFTCLGRAEVISRDAPEYSPRLEQMQAQFGEIIDLLKSLNDFYLIKLCPTQATYVRGFGQAYRLTGEGLNDIEHLQRS</sequence>
<accession>A0A1T4QJT6</accession>
<evidence type="ECO:0000256" key="1">
    <source>
        <dbReference type="ARBA" id="ARBA00023002"/>
    </source>
</evidence>
<organism evidence="3 4">
    <name type="scientific">Oceanospirillum multiglobuliferum</name>
    <dbReference type="NCBI Taxonomy" id="64969"/>
    <lineage>
        <taxon>Bacteria</taxon>
        <taxon>Pseudomonadati</taxon>
        <taxon>Pseudomonadota</taxon>
        <taxon>Gammaproteobacteria</taxon>
        <taxon>Oceanospirillales</taxon>
        <taxon>Oceanospirillaceae</taxon>
        <taxon>Oceanospirillum</taxon>
    </lineage>
</organism>
<dbReference type="InterPro" id="IPR014419">
    <property type="entry name" value="HutZ"/>
</dbReference>
<comment type="caution">
    <text evidence="3">The sequence shown here is derived from an EMBL/GenBank/DDBJ whole genome shotgun (WGS) entry which is preliminary data.</text>
</comment>
<dbReference type="PIRSF" id="PIRSF004633">
    <property type="entry name" value="UCP_PLP_oxd"/>
    <property type="match status" value="1"/>
</dbReference>
<dbReference type="InterPro" id="IPR012349">
    <property type="entry name" value="Split_barrel_FMN-bd"/>
</dbReference>
<feature type="domain" description="Pyridoxamine 5'-phosphate oxidase N-terminal" evidence="2">
    <location>
        <begin position="11"/>
        <end position="141"/>
    </location>
</feature>
<gene>
    <name evidence="3" type="ORF">BTE48_02965</name>
</gene>
<dbReference type="Proteomes" id="UP000191418">
    <property type="component" value="Unassembled WGS sequence"/>
</dbReference>
<dbReference type="Gene3D" id="2.30.110.10">
    <property type="entry name" value="Electron Transport, Fmn-binding Protein, Chain A"/>
    <property type="match status" value="1"/>
</dbReference>
<dbReference type="InterPro" id="IPR011576">
    <property type="entry name" value="Pyridox_Oxase_N"/>
</dbReference>
<dbReference type="PANTHER" id="PTHR35176:SF6">
    <property type="entry name" value="HEME OXYGENASE HI_0854-RELATED"/>
    <property type="match status" value="1"/>
</dbReference>
<evidence type="ECO:0000313" key="3">
    <source>
        <dbReference type="EMBL" id="OPX56407.1"/>
    </source>
</evidence>
<dbReference type="PANTHER" id="PTHR35176">
    <property type="entry name" value="HEME OXYGENASE HI_0854-RELATED"/>
    <property type="match status" value="1"/>
</dbReference>
<name>A0A1T4QJT6_9GAMM</name>
<dbReference type="GO" id="GO:0005829">
    <property type="term" value="C:cytosol"/>
    <property type="evidence" value="ECO:0007669"/>
    <property type="project" value="TreeGrafter"/>
</dbReference>
<keyword evidence="1" id="KW-0560">Oxidoreductase</keyword>
<evidence type="ECO:0000259" key="2">
    <source>
        <dbReference type="Pfam" id="PF01243"/>
    </source>
</evidence>
<dbReference type="GO" id="GO:0016627">
    <property type="term" value="F:oxidoreductase activity, acting on the CH-CH group of donors"/>
    <property type="evidence" value="ECO:0007669"/>
    <property type="project" value="TreeGrafter"/>
</dbReference>
<proteinExistence type="predicted"/>
<dbReference type="RefSeq" id="WP_078745495.1">
    <property type="nucleotide sequence ID" value="NZ_FUXG01000012.1"/>
</dbReference>
<dbReference type="Pfam" id="PF01243">
    <property type="entry name" value="PNPOx_N"/>
    <property type="match status" value="1"/>
</dbReference>
<protein>
    <recommendedName>
        <fullName evidence="2">Pyridoxamine 5'-phosphate oxidase N-terminal domain-containing protein</fullName>
    </recommendedName>
</protein>
<dbReference type="OrthoDB" id="5345368at2"/>
<dbReference type="GO" id="GO:0070967">
    <property type="term" value="F:coenzyme F420 binding"/>
    <property type="evidence" value="ECO:0007669"/>
    <property type="project" value="TreeGrafter"/>
</dbReference>
<dbReference type="SUPFAM" id="SSF50475">
    <property type="entry name" value="FMN-binding split barrel"/>
    <property type="match status" value="1"/>
</dbReference>
<keyword evidence="4" id="KW-1185">Reference proteome</keyword>
<dbReference type="STRING" id="64969.SAMN02745127_01898"/>
<dbReference type="EMBL" id="MTSM01000003">
    <property type="protein sequence ID" value="OPX56407.1"/>
    <property type="molecule type" value="Genomic_DNA"/>
</dbReference>
<dbReference type="InterPro" id="IPR052019">
    <property type="entry name" value="F420H2_bilvrd_red/Heme_oxyg"/>
</dbReference>
<dbReference type="AlphaFoldDB" id="A0A1T4QJT6"/>
<evidence type="ECO:0000313" key="4">
    <source>
        <dbReference type="Proteomes" id="UP000191418"/>
    </source>
</evidence>